<protein>
    <submittedName>
        <fullName evidence="2">Mobilization protein MobC</fullName>
    </submittedName>
</protein>
<sequence>MVSLISTEKLDAVLRVRCTVSHLKRWGDLADEYDESLSAMVRRLLDQLPPQPRRPLATVNPVLLRQLALAGNNLSQIARVVNANSGAGSRLQAVGILTQLTVIERQLGQLLREGSEQ</sequence>
<feature type="domain" description="Bacterial mobilisation" evidence="1">
    <location>
        <begin position="64"/>
        <end position="110"/>
    </location>
</feature>
<keyword evidence="3" id="KW-1185">Reference proteome</keyword>
<accession>A0A543KEY0</accession>
<dbReference type="AlphaFoldDB" id="A0A543KEY0"/>
<dbReference type="InterPro" id="IPR008687">
    <property type="entry name" value="MobC"/>
</dbReference>
<gene>
    <name evidence="2" type="ORF">BD293_2284</name>
</gene>
<name>A0A543KEY0_9RHOB</name>
<evidence type="ECO:0000313" key="2">
    <source>
        <dbReference type="EMBL" id="TQM93640.1"/>
    </source>
</evidence>
<evidence type="ECO:0000259" key="1">
    <source>
        <dbReference type="Pfam" id="PF05713"/>
    </source>
</evidence>
<dbReference type="OrthoDB" id="2004071at2"/>
<dbReference type="Proteomes" id="UP000320582">
    <property type="component" value="Unassembled WGS sequence"/>
</dbReference>
<reference evidence="2 3" key="1">
    <citation type="submission" date="2019-06" db="EMBL/GenBank/DDBJ databases">
        <title>Genomic Encyclopedia of Archaeal and Bacterial Type Strains, Phase II (KMG-II): from individual species to whole genera.</title>
        <authorList>
            <person name="Goeker M."/>
        </authorList>
    </citation>
    <scope>NUCLEOTIDE SEQUENCE [LARGE SCALE GENOMIC DNA]</scope>
    <source>
        <strain evidence="2 3">DSM 18423</strain>
    </source>
</reference>
<dbReference type="Pfam" id="PF05713">
    <property type="entry name" value="MobC"/>
    <property type="match status" value="1"/>
</dbReference>
<dbReference type="RefSeq" id="WP_142081697.1">
    <property type="nucleotide sequence ID" value="NZ_VFPT01000001.1"/>
</dbReference>
<dbReference type="EMBL" id="VFPT01000001">
    <property type="protein sequence ID" value="TQM93640.1"/>
    <property type="molecule type" value="Genomic_DNA"/>
</dbReference>
<proteinExistence type="predicted"/>
<comment type="caution">
    <text evidence="2">The sequence shown here is derived from an EMBL/GenBank/DDBJ whole genome shotgun (WGS) entry which is preliminary data.</text>
</comment>
<evidence type="ECO:0000313" key="3">
    <source>
        <dbReference type="Proteomes" id="UP000320582"/>
    </source>
</evidence>
<organism evidence="2 3">
    <name type="scientific">Roseinatronobacter monicus</name>
    <dbReference type="NCBI Taxonomy" id="393481"/>
    <lineage>
        <taxon>Bacteria</taxon>
        <taxon>Pseudomonadati</taxon>
        <taxon>Pseudomonadota</taxon>
        <taxon>Alphaproteobacteria</taxon>
        <taxon>Rhodobacterales</taxon>
        <taxon>Paracoccaceae</taxon>
        <taxon>Roseinatronobacter</taxon>
    </lineage>
</organism>